<accession>A0ABM7NQU1</accession>
<name>A0ABM7NQU1_9FIRM</name>
<keyword evidence="2" id="KW-1185">Reference proteome</keyword>
<dbReference type="Proteomes" id="UP000663623">
    <property type="component" value="Chromosome"/>
</dbReference>
<dbReference type="RefSeq" id="WP_207180048.1">
    <property type="nucleotide sequence ID" value="NZ_AP024480.1"/>
</dbReference>
<evidence type="ECO:0000313" key="2">
    <source>
        <dbReference type="Proteomes" id="UP000663623"/>
    </source>
</evidence>
<protein>
    <recommendedName>
        <fullName evidence="3">WYL domain-containing protein</fullName>
    </recommendedName>
</protein>
<proteinExistence type="predicted"/>
<gene>
    <name evidence="1" type="ORF">CaldiYA01_24110</name>
</gene>
<organism evidence="1 2">
    <name type="scientific">Caldicellulosiruptor diazotrophicus</name>
    <dbReference type="NCBI Taxonomy" id="2806205"/>
    <lineage>
        <taxon>Bacteria</taxon>
        <taxon>Bacillati</taxon>
        <taxon>Bacillota</taxon>
        <taxon>Bacillota incertae sedis</taxon>
        <taxon>Caldicellulosiruptorales</taxon>
        <taxon>Caldicellulosiruptoraceae</taxon>
        <taxon>Caldicellulosiruptor</taxon>
    </lineage>
</organism>
<evidence type="ECO:0008006" key="3">
    <source>
        <dbReference type="Google" id="ProtNLM"/>
    </source>
</evidence>
<reference evidence="1 2" key="1">
    <citation type="submission" date="2021-02" db="EMBL/GenBank/DDBJ databases">
        <title>Nitrogen-fixing ability and nitrogen fixation related genes of thermophilic fermentative bacteria in the genus Caldicellulosiruptor.</title>
        <authorList>
            <person name="Chen Y."/>
            <person name="Nishihara A."/>
            <person name="Haruta S."/>
        </authorList>
    </citation>
    <scope>NUCLEOTIDE SEQUENCE [LARGE SCALE GENOMIC DNA]</scope>
    <source>
        <strain evidence="1 2">YA01</strain>
    </source>
</reference>
<sequence>MEIFIEPKSTFYKALEDIINKSYKNSMISRKEIYDILTKYNCNFPVIENRVFARNDSYQKNIYILKPYGDKTYRLRINTKIEPYITNIEIMWLKLIMSSRYAELFLGENTIDKIKKLNIFGIPSIDINLIVPKNYSKILGREDIKILAPKFRMLLKSIIEKKIVQYTYKTRNGQIFRDIVGIPVKIQYSLKDDMFYIIFYSLEHKAFAKCIIQNIERIEIKEGSFNREQVFKEYEIYLKNAKSKQPIVIEVINTRNALEKAFCVFSSFEKSARYLKEKNRHEIRIYYYDFEEAEIISRILYLGKNVVVTQPQHIRENIISRVKKALKTYCNNYMV</sequence>
<dbReference type="EMBL" id="AP024480">
    <property type="protein sequence ID" value="BCS82451.1"/>
    <property type="molecule type" value="Genomic_DNA"/>
</dbReference>
<evidence type="ECO:0000313" key="1">
    <source>
        <dbReference type="EMBL" id="BCS82451.1"/>
    </source>
</evidence>